<dbReference type="Proteomes" id="UP000765160">
    <property type="component" value="Unassembled WGS sequence"/>
</dbReference>
<dbReference type="Gene3D" id="3.40.50.300">
    <property type="entry name" value="P-loop containing nucleotide triphosphate hydrolases"/>
    <property type="match status" value="1"/>
</dbReference>
<name>A0ABX1F5B6_9PROT</name>
<dbReference type="PANTHER" id="PTHR42794">
    <property type="entry name" value="HEMIN IMPORT ATP-BINDING PROTEIN HMUV"/>
    <property type="match status" value="1"/>
</dbReference>
<evidence type="ECO:0000313" key="7">
    <source>
        <dbReference type="EMBL" id="NKE47518.1"/>
    </source>
</evidence>
<dbReference type="SMART" id="SM00382">
    <property type="entry name" value="AAA"/>
    <property type="match status" value="1"/>
</dbReference>
<evidence type="ECO:0000256" key="4">
    <source>
        <dbReference type="ARBA" id="ARBA00022967"/>
    </source>
</evidence>
<evidence type="ECO:0000256" key="5">
    <source>
        <dbReference type="ARBA" id="ARBA00037066"/>
    </source>
</evidence>
<evidence type="ECO:0000256" key="3">
    <source>
        <dbReference type="ARBA" id="ARBA00022840"/>
    </source>
</evidence>
<evidence type="ECO:0000313" key="8">
    <source>
        <dbReference type="Proteomes" id="UP000765160"/>
    </source>
</evidence>
<dbReference type="InterPro" id="IPR003593">
    <property type="entry name" value="AAA+_ATPase"/>
</dbReference>
<accession>A0ABX1F5B6</accession>
<comment type="function">
    <text evidence="5">Part of the ABC transporter complex HmuTUV involved in hemin import. Responsible for energy coupling to the transport system.</text>
</comment>
<protein>
    <submittedName>
        <fullName evidence="7">Heme ABC transporter ATP-binding protein</fullName>
    </submittedName>
</protein>
<dbReference type="EMBL" id="JAAVTX010000006">
    <property type="protein sequence ID" value="NKE47518.1"/>
    <property type="molecule type" value="Genomic_DNA"/>
</dbReference>
<proteinExistence type="predicted"/>
<dbReference type="GO" id="GO:0005524">
    <property type="term" value="F:ATP binding"/>
    <property type="evidence" value="ECO:0007669"/>
    <property type="project" value="UniProtKB-KW"/>
</dbReference>
<dbReference type="NCBIfam" id="NF010068">
    <property type="entry name" value="PRK13548.1"/>
    <property type="match status" value="1"/>
</dbReference>
<keyword evidence="2" id="KW-0547">Nucleotide-binding</keyword>
<evidence type="ECO:0000256" key="1">
    <source>
        <dbReference type="ARBA" id="ARBA00022448"/>
    </source>
</evidence>
<dbReference type="Pfam" id="PF00005">
    <property type="entry name" value="ABC_tran"/>
    <property type="match status" value="1"/>
</dbReference>
<gene>
    <name evidence="7" type="ORF">HB662_22255</name>
</gene>
<dbReference type="SUPFAM" id="SSF52540">
    <property type="entry name" value="P-loop containing nucleoside triphosphate hydrolases"/>
    <property type="match status" value="1"/>
</dbReference>
<organism evidence="7 8">
    <name type="scientific">Falsiroseomonas frigidaquae</name>
    <dbReference type="NCBI Taxonomy" id="487318"/>
    <lineage>
        <taxon>Bacteria</taxon>
        <taxon>Pseudomonadati</taxon>
        <taxon>Pseudomonadota</taxon>
        <taxon>Alphaproteobacteria</taxon>
        <taxon>Acetobacterales</taxon>
        <taxon>Roseomonadaceae</taxon>
        <taxon>Falsiroseomonas</taxon>
    </lineage>
</organism>
<dbReference type="InterPro" id="IPR027417">
    <property type="entry name" value="P-loop_NTPase"/>
</dbReference>
<sequence length="262" mass="27324">MIAARGIWLKAGGRSLLADVSLEMRPGEVLVLAGPNGAGKSTLLKILAGEVTPGAGQVTLEGRPLPAWHPRDLARRRAVLGQHVGVAFPMLARDVVALGRLPWHGHPAETARDAEAIAAAQAEASVTHLAPRAHATLSGGERQRVHLARALAQLDGAGMPAALMLDEPTASLDAGHRAALLRLLRRLAGRGLAVLVVLHDLQEAAFVADRVALLEQGRLLACGPPDVALDPALLERVYGLPFRHLPGLGPIPLLAEGALTPG</sequence>
<evidence type="ECO:0000256" key="2">
    <source>
        <dbReference type="ARBA" id="ARBA00022741"/>
    </source>
</evidence>
<feature type="domain" description="ABC transporter" evidence="6">
    <location>
        <begin position="2"/>
        <end position="241"/>
    </location>
</feature>
<comment type="caution">
    <text evidence="7">The sequence shown here is derived from an EMBL/GenBank/DDBJ whole genome shotgun (WGS) entry which is preliminary data.</text>
</comment>
<dbReference type="RefSeq" id="WP_168052899.1">
    <property type="nucleotide sequence ID" value="NZ_JAATJR010000006.1"/>
</dbReference>
<evidence type="ECO:0000259" key="6">
    <source>
        <dbReference type="PROSITE" id="PS50893"/>
    </source>
</evidence>
<keyword evidence="1" id="KW-0813">Transport</keyword>
<keyword evidence="3 7" id="KW-0067">ATP-binding</keyword>
<reference evidence="7 8" key="1">
    <citation type="submission" date="2020-03" db="EMBL/GenBank/DDBJ databases">
        <title>Roseomonas selenitidurans sp. nov. isolated from soil.</title>
        <authorList>
            <person name="Liu H."/>
        </authorList>
    </citation>
    <scope>NUCLEOTIDE SEQUENCE [LARGE SCALE GENOMIC DNA]</scope>
    <source>
        <strain evidence="7 8">JCM 15073</strain>
    </source>
</reference>
<keyword evidence="4" id="KW-1278">Translocase</keyword>
<dbReference type="PROSITE" id="PS50893">
    <property type="entry name" value="ABC_TRANSPORTER_2"/>
    <property type="match status" value="1"/>
</dbReference>
<keyword evidence="8" id="KW-1185">Reference proteome</keyword>
<dbReference type="PANTHER" id="PTHR42794:SF1">
    <property type="entry name" value="HEMIN IMPORT ATP-BINDING PROTEIN HMUV"/>
    <property type="match status" value="1"/>
</dbReference>
<dbReference type="InterPro" id="IPR003439">
    <property type="entry name" value="ABC_transporter-like_ATP-bd"/>
</dbReference>